<dbReference type="Proteomes" id="UP001218188">
    <property type="component" value="Unassembled WGS sequence"/>
</dbReference>
<feature type="compositionally biased region" description="Basic and acidic residues" evidence="1">
    <location>
        <begin position="313"/>
        <end position="322"/>
    </location>
</feature>
<protein>
    <submittedName>
        <fullName evidence="2">Uncharacterized protein</fullName>
    </submittedName>
</protein>
<feature type="region of interest" description="Disordered" evidence="1">
    <location>
        <begin position="139"/>
        <end position="225"/>
    </location>
</feature>
<dbReference type="EMBL" id="JARJCM010000117">
    <property type="protein sequence ID" value="KAJ7028001.1"/>
    <property type="molecule type" value="Genomic_DNA"/>
</dbReference>
<proteinExistence type="predicted"/>
<gene>
    <name evidence="2" type="ORF">C8F04DRAFT_1120721</name>
</gene>
<evidence type="ECO:0000256" key="1">
    <source>
        <dbReference type="SAM" id="MobiDB-lite"/>
    </source>
</evidence>
<feature type="compositionally biased region" description="Polar residues" evidence="1">
    <location>
        <begin position="600"/>
        <end position="625"/>
    </location>
</feature>
<name>A0AAD6SJH7_9AGAR</name>
<keyword evidence="3" id="KW-1185">Reference proteome</keyword>
<feature type="compositionally biased region" description="Polar residues" evidence="1">
    <location>
        <begin position="658"/>
        <end position="672"/>
    </location>
</feature>
<reference evidence="2" key="1">
    <citation type="submission" date="2023-03" db="EMBL/GenBank/DDBJ databases">
        <title>Massive genome expansion in bonnet fungi (Mycena s.s.) driven by repeated elements and novel gene families across ecological guilds.</title>
        <authorList>
            <consortium name="Lawrence Berkeley National Laboratory"/>
            <person name="Harder C.B."/>
            <person name="Miyauchi S."/>
            <person name="Viragh M."/>
            <person name="Kuo A."/>
            <person name="Thoen E."/>
            <person name="Andreopoulos B."/>
            <person name="Lu D."/>
            <person name="Skrede I."/>
            <person name="Drula E."/>
            <person name="Henrissat B."/>
            <person name="Morin E."/>
            <person name="Kohler A."/>
            <person name="Barry K."/>
            <person name="LaButti K."/>
            <person name="Morin E."/>
            <person name="Salamov A."/>
            <person name="Lipzen A."/>
            <person name="Mereny Z."/>
            <person name="Hegedus B."/>
            <person name="Baldrian P."/>
            <person name="Stursova M."/>
            <person name="Weitz H."/>
            <person name="Taylor A."/>
            <person name="Grigoriev I.V."/>
            <person name="Nagy L.G."/>
            <person name="Martin F."/>
            <person name="Kauserud H."/>
        </authorList>
    </citation>
    <scope>NUCLEOTIDE SEQUENCE</scope>
    <source>
        <strain evidence="2">CBHHK200</strain>
    </source>
</reference>
<feature type="compositionally biased region" description="Basic residues" evidence="1">
    <location>
        <begin position="1"/>
        <end position="10"/>
    </location>
</feature>
<feature type="compositionally biased region" description="Polar residues" evidence="1">
    <location>
        <begin position="291"/>
        <end position="303"/>
    </location>
</feature>
<feature type="compositionally biased region" description="Low complexity" evidence="1">
    <location>
        <begin position="638"/>
        <end position="651"/>
    </location>
</feature>
<feature type="compositionally biased region" description="Polar residues" evidence="1">
    <location>
        <begin position="139"/>
        <end position="148"/>
    </location>
</feature>
<feature type="region of interest" description="Disordered" evidence="1">
    <location>
        <begin position="240"/>
        <end position="720"/>
    </location>
</feature>
<feature type="compositionally biased region" description="Basic and acidic residues" evidence="1">
    <location>
        <begin position="330"/>
        <end position="460"/>
    </location>
</feature>
<sequence>MANYTTRRRSASTGPLLSLPAQRRVPLESPEPDEEWKSNKRVEIENDFKPIIQDAKDRFEAGMHALTRDSPDYAARRGELIEAYDVECDSIRNLAREEFMVRLADERLLRRVTTGGIVNANVKQSMVDQQAAVLAQIQRNNRRNSTPPVAQADIASPSSSRPTVPTQRNSDSGREVPSLAISSSNHSLDRESPSTKSLPPEMRRSSSEQSRIAASQGPLAKSTQPSRAFLAIGISRASPLVEDTGTETDTEEKSEVGGKFLRRTALTSPFSFSSRPTESTATAAASLSGTRYSSFKEASSLSSRAEDAGAAEQKQRVMEAEKLATATATEAERAAKEAERVAKKLTEEAERKAEEVRPKDKTAQKNGGEKPERDLESRVKEIDKREADLDRRETAIRRREEETRLREAELRRQEAESERKFKERDADLTRREAEMRQREVGTRLKEAPKQREEAEKRSEGETSWSTSPRASEKEARLKEAEKQRLEAESERKLKEIDQRQADLRRREAEMMRRREEETRLKEAAQQRGEAERERKEKERVQAEAEKQRLEREQQMEFQKREAEIKERRRQGSKEAEINGGRSYGAWGLPPRAASAAPRSNSTGLTWSSAPKAGTTPTFARQTSAGAANGKPPWAGALTRSISSPYTSTSASQAVARPSASSMSRPTLQTDFVSNPPLANPEVWLPPSREDQEPRKYPARSLSRVQQYPGNRLNFHLEQED</sequence>
<accession>A0AAD6SJH7</accession>
<feature type="compositionally biased region" description="Low complexity" evidence="1">
    <location>
        <begin position="273"/>
        <end position="290"/>
    </location>
</feature>
<feature type="compositionally biased region" description="Basic and acidic residues" evidence="1">
    <location>
        <begin position="470"/>
        <end position="576"/>
    </location>
</feature>
<dbReference type="AlphaFoldDB" id="A0AAD6SJH7"/>
<evidence type="ECO:0000313" key="2">
    <source>
        <dbReference type="EMBL" id="KAJ7028001.1"/>
    </source>
</evidence>
<feature type="region of interest" description="Disordered" evidence="1">
    <location>
        <begin position="1"/>
        <end position="38"/>
    </location>
</feature>
<comment type="caution">
    <text evidence="2">The sequence shown here is derived from an EMBL/GenBank/DDBJ whole genome shotgun (WGS) entry which is preliminary data.</text>
</comment>
<evidence type="ECO:0000313" key="3">
    <source>
        <dbReference type="Proteomes" id="UP001218188"/>
    </source>
</evidence>
<feature type="compositionally biased region" description="Polar residues" evidence="1">
    <location>
        <begin position="156"/>
        <end position="170"/>
    </location>
</feature>
<organism evidence="2 3">
    <name type="scientific">Mycena alexandri</name>
    <dbReference type="NCBI Taxonomy" id="1745969"/>
    <lineage>
        <taxon>Eukaryota</taxon>
        <taxon>Fungi</taxon>
        <taxon>Dikarya</taxon>
        <taxon>Basidiomycota</taxon>
        <taxon>Agaricomycotina</taxon>
        <taxon>Agaricomycetes</taxon>
        <taxon>Agaricomycetidae</taxon>
        <taxon>Agaricales</taxon>
        <taxon>Marasmiineae</taxon>
        <taxon>Mycenaceae</taxon>
        <taxon>Mycena</taxon>
    </lineage>
</organism>
<feature type="compositionally biased region" description="Low complexity" evidence="1">
    <location>
        <begin position="589"/>
        <end position="599"/>
    </location>
</feature>